<feature type="region of interest" description="Disordered" evidence="9">
    <location>
        <begin position="398"/>
        <end position="438"/>
    </location>
</feature>
<evidence type="ECO:0000256" key="2">
    <source>
        <dbReference type="ARBA" id="ARBA00022490"/>
    </source>
</evidence>
<feature type="coiled-coil region" evidence="8">
    <location>
        <begin position="363"/>
        <end position="390"/>
    </location>
</feature>
<dbReference type="PANTHER" id="PTHR47117:SF9">
    <property type="entry name" value="KINESIN-LIKE PROTEIN KIF1C ISOFORM X1"/>
    <property type="match status" value="1"/>
</dbReference>
<evidence type="ECO:0000313" key="12">
    <source>
        <dbReference type="Proteomes" id="UP001469553"/>
    </source>
</evidence>
<proteinExistence type="predicted"/>
<dbReference type="EMBL" id="JAHRIP010069172">
    <property type="protein sequence ID" value="MEQ2308551.1"/>
    <property type="molecule type" value="Genomic_DNA"/>
</dbReference>
<comment type="subcellular location">
    <subcellularLocation>
        <location evidence="1">Cytoplasm</location>
        <location evidence="1">Cytoskeleton</location>
    </subcellularLocation>
</comment>
<dbReference type="SUPFAM" id="SSF49879">
    <property type="entry name" value="SMAD/FHA domain"/>
    <property type="match status" value="1"/>
</dbReference>
<evidence type="ECO:0000256" key="4">
    <source>
        <dbReference type="ARBA" id="ARBA00022741"/>
    </source>
</evidence>
<evidence type="ECO:0000259" key="10">
    <source>
        <dbReference type="SMART" id="SM00240"/>
    </source>
</evidence>
<dbReference type="InterPro" id="IPR000253">
    <property type="entry name" value="FHA_dom"/>
</dbReference>
<evidence type="ECO:0000256" key="8">
    <source>
        <dbReference type="SAM" id="Coils"/>
    </source>
</evidence>
<dbReference type="PANTHER" id="PTHR47117">
    <property type="entry name" value="STAR-RELATED LIPID TRANSFER PROTEIN 9"/>
    <property type="match status" value="1"/>
</dbReference>
<keyword evidence="6" id="KW-0505">Motor protein</keyword>
<dbReference type="InterPro" id="IPR032405">
    <property type="entry name" value="Kinesin_assoc"/>
</dbReference>
<accession>A0ABV0ZSS1</accession>
<evidence type="ECO:0000256" key="6">
    <source>
        <dbReference type="ARBA" id="ARBA00023175"/>
    </source>
</evidence>
<evidence type="ECO:0000256" key="9">
    <source>
        <dbReference type="SAM" id="MobiDB-lite"/>
    </source>
</evidence>
<dbReference type="Proteomes" id="UP001469553">
    <property type="component" value="Unassembled WGS sequence"/>
</dbReference>
<sequence>MRSYWSVNLNQQLSPKQSDFSATPHLVNLNEDPLMSECLLYYIKEGVTRVGQQDVDIKLSGQFIKEIHCVFVSETNEQGEVEVILEPLVGAETYVNGKQITEAVILKQGNRIVMGKNHVFRFNHPEQARLERERSATAEQQEEPEDWNYAQKELLEKQGIDIKLEMEKRLQDVETQYRKEKEEADLLLEQHRLYADSDSGDDSDKRSCEESWRLISSLREKLPANKVQTIVKRCGLPSSGKRREPLRVYQIPQRRRISKDPKQVTMEDLRMQAVKEICYEVALGDFRHSRQEIEALSIVKMKELCRMYAKKDSNEKESWKAVAQDVCDTVGIGEERSPPTEEGGGETSEGGQKGKVYDLKAHIDKLTDILEEVKLQNNMKDEEIKALRDRMIKMESIIPVQDDDMNGERGESPQRDGGSGLDESNDLPEVRVQRLMEEDPAFRRGRLRWLKQEQQRIQNLQKQNITKKLRGQNQSQGL</sequence>
<keyword evidence="5" id="KW-0067">ATP-binding</keyword>
<comment type="caution">
    <text evidence="11">The sequence shown here is derived from an EMBL/GenBank/DDBJ whole genome shotgun (WGS) entry which is preliminary data.</text>
</comment>
<keyword evidence="12" id="KW-1185">Reference proteome</keyword>
<name>A0ABV0ZSS1_9TELE</name>
<keyword evidence="8" id="KW-0175">Coiled coil</keyword>
<keyword evidence="2" id="KW-0963">Cytoplasm</keyword>
<feature type="compositionally biased region" description="Basic and acidic residues" evidence="9">
    <location>
        <begin position="428"/>
        <end position="438"/>
    </location>
</feature>
<protein>
    <submittedName>
        <fullName evidence="11">Kinesin-like protein kif1c</fullName>
    </submittedName>
</protein>
<reference evidence="11 12" key="1">
    <citation type="submission" date="2021-06" db="EMBL/GenBank/DDBJ databases">
        <authorList>
            <person name="Palmer J.M."/>
        </authorList>
    </citation>
    <scope>NUCLEOTIDE SEQUENCE [LARGE SCALE GENOMIC DNA]</scope>
    <source>
        <strain evidence="11 12">AS_MEX2019</strain>
        <tissue evidence="11">Muscle</tissue>
    </source>
</reference>
<feature type="region of interest" description="Disordered" evidence="9">
    <location>
        <begin position="331"/>
        <end position="353"/>
    </location>
</feature>
<keyword evidence="3" id="KW-0493">Microtubule</keyword>
<dbReference type="Pfam" id="PF00498">
    <property type="entry name" value="FHA"/>
    <property type="match status" value="1"/>
</dbReference>
<keyword evidence="7" id="KW-0206">Cytoskeleton</keyword>
<feature type="coiled-coil region" evidence="8">
    <location>
        <begin position="163"/>
        <end position="190"/>
    </location>
</feature>
<organism evidence="11 12">
    <name type="scientific">Ameca splendens</name>
    <dbReference type="NCBI Taxonomy" id="208324"/>
    <lineage>
        <taxon>Eukaryota</taxon>
        <taxon>Metazoa</taxon>
        <taxon>Chordata</taxon>
        <taxon>Craniata</taxon>
        <taxon>Vertebrata</taxon>
        <taxon>Euteleostomi</taxon>
        <taxon>Actinopterygii</taxon>
        <taxon>Neopterygii</taxon>
        <taxon>Teleostei</taxon>
        <taxon>Neoteleostei</taxon>
        <taxon>Acanthomorphata</taxon>
        <taxon>Ovalentaria</taxon>
        <taxon>Atherinomorphae</taxon>
        <taxon>Cyprinodontiformes</taxon>
        <taxon>Goodeidae</taxon>
        <taxon>Ameca</taxon>
    </lineage>
</organism>
<evidence type="ECO:0000256" key="1">
    <source>
        <dbReference type="ARBA" id="ARBA00004245"/>
    </source>
</evidence>
<feature type="domain" description="FHA" evidence="10">
    <location>
        <begin position="47"/>
        <end position="100"/>
    </location>
</feature>
<evidence type="ECO:0000256" key="3">
    <source>
        <dbReference type="ARBA" id="ARBA00022701"/>
    </source>
</evidence>
<dbReference type="Gene3D" id="2.60.200.20">
    <property type="match status" value="1"/>
</dbReference>
<evidence type="ECO:0000256" key="7">
    <source>
        <dbReference type="ARBA" id="ARBA00023212"/>
    </source>
</evidence>
<evidence type="ECO:0000313" key="11">
    <source>
        <dbReference type="EMBL" id="MEQ2308551.1"/>
    </source>
</evidence>
<keyword evidence="4" id="KW-0547">Nucleotide-binding</keyword>
<gene>
    <name evidence="11" type="primary">KIF1C</name>
    <name evidence="11" type="ORF">AMECASPLE_029313</name>
</gene>
<dbReference type="InterPro" id="IPR008984">
    <property type="entry name" value="SMAD_FHA_dom_sf"/>
</dbReference>
<evidence type="ECO:0000256" key="5">
    <source>
        <dbReference type="ARBA" id="ARBA00022840"/>
    </source>
</evidence>
<dbReference type="SMART" id="SM00240">
    <property type="entry name" value="FHA"/>
    <property type="match status" value="1"/>
</dbReference>
<dbReference type="Pfam" id="PF16183">
    <property type="entry name" value="Kinesin_assoc"/>
    <property type="match status" value="1"/>
</dbReference>